<feature type="compositionally biased region" description="Basic residues" evidence="1">
    <location>
        <begin position="1"/>
        <end position="26"/>
    </location>
</feature>
<evidence type="ECO:0000256" key="1">
    <source>
        <dbReference type="SAM" id="MobiDB-lite"/>
    </source>
</evidence>
<organism evidence="2 3">
    <name type="scientific">Cucurbita argyrosperma subsp. sororia</name>
    <dbReference type="NCBI Taxonomy" id="37648"/>
    <lineage>
        <taxon>Eukaryota</taxon>
        <taxon>Viridiplantae</taxon>
        <taxon>Streptophyta</taxon>
        <taxon>Embryophyta</taxon>
        <taxon>Tracheophyta</taxon>
        <taxon>Spermatophyta</taxon>
        <taxon>Magnoliopsida</taxon>
        <taxon>eudicotyledons</taxon>
        <taxon>Gunneridae</taxon>
        <taxon>Pentapetalae</taxon>
        <taxon>rosids</taxon>
        <taxon>fabids</taxon>
        <taxon>Cucurbitales</taxon>
        <taxon>Cucurbitaceae</taxon>
        <taxon>Cucurbiteae</taxon>
        <taxon>Cucurbita</taxon>
    </lineage>
</organism>
<dbReference type="Proteomes" id="UP000685013">
    <property type="component" value="Chromosome 20"/>
</dbReference>
<accession>A0AAV6LUT0</accession>
<evidence type="ECO:0000313" key="3">
    <source>
        <dbReference type="Proteomes" id="UP000685013"/>
    </source>
</evidence>
<comment type="caution">
    <text evidence="2">The sequence shown here is derived from an EMBL/GenBank/DDBJ whole genome shotgun (WGS) entry which is preliminary data.</text>
</comment>
<protein>
    <submittedName>
        <fullName evidence="2">Uncharacterized protein</fullName>
    </submittedName>
</protein>
<dbReference type="EMBL" id="JAGKQH010000020">
    <property type="protein sequence ID" value="KAG6570891.1"/>
    <property type="molecule type" value="Genomic_DNA"/>
</dbReference>
<dbReference type="AlphaFoldDB" id="A0AAV6LUT0"/>
<gene>
    <name evidence="2" type="ORF">SDJN03_29806</name>
</gene>
<feature type="compositionally biased region" description="Polar residues" evidence="1">
    <location>
        <begin position="36"/>
        <end position="58"/>
    </location>
</feature>
<sequence length="72" mass="8345">MLHSKRLSFRQHFQSRGKMIKKKSLKKLPYSRAKQRTVSLKINCKNTSSSSETHTAQEPQLPPKDGKNEFLC</sequence>
<proteinExistence type="predicted"/>
<evidence type="ECO:0000313" key="2">
    <source>
        <dbReference type="EMBL" id="KAG6570891.1"/>
    </source>
</evidence>
<reference evidence="2 3" key="1">
    <citation type="journal article" date="2021" name="Hortic Res">
        <title>The domestication of Cucurbita argyrosperma as revealed by the genome of its wild relative.</title>
        <authorList>
            <person name="Barrera-Redondo J."/>
            <person name="Sanchez-de la Vega G."/>
            <person name="Aguirre-Liguori J.A."/>
            <person name="Castellanos-Morales G."/>
            <person name="Gutierrez-Guerrero Y.T."/>
            <person name="Aguirre-Dugua X."/>
            <person name="Aguirre-Planter E."/>
            <person name="Tenaillon M.I."/>
            <person name="Lira-Saade R."/>
            <person name="Eguiarte L.E."/>
        </authorList>
    </citation>
    <scope>NUCLEOTIDE SEQUENCE [LARGE SCALE GENOMIC DNA]</scope>
    <source>
        <strain evidence="2">JBR-2021</strain>
    </source>
</reference>
<name>A0AAV6LUT0_9ROSI</name>
<feature type="non-terminal residue" evidence="2">
    <location>
        <position position="1"/>
    </location>
</feature>
<keyword evidence="3" id="KW-1185">Reference proteome</keyword>
<feature type="region of interest" description="Disordered" evidence="1">
    <location>
        <begin position="1"/>
        <end position="72"/>
    </location>
</feature>